<evidence type="ECO:0000256" key="2">
    <source>
        <dbReference type="SAM" id="SignalP"/>
    </source>
</evidence>
<dbReference type="InterPro" id="IPR023366">
    <property type="entry name" value="ATP_synth_asu-like_sf"/>
</dbReference>
<feature type="signal peptide" evidence="2">
    <location>
        <begin position="1"/>
        <end position="23"/>
    </location>
</feature>
<feature type="chain" id="PRO_5037686782" evidence="2">
    <location>
        <begin position="24"/>
        <end position="1595"/>
    </location>
</feature>
<keyword evidence="2" id="KW-0732">Signal</keyword>
<sequence length="1595" mass="164044">MNAMRLFLRFWALLVLVSLSWQAAADDTDIYGGNSTAGAAPNLLIVIDSAANFSANAANCTYADGSAPTLNGTAGGIEQCALVDTINALPDAGTVNIGLMSYNANNIGSGAAAGVAATCSGGASASGNNGNGGCLLMPFTLMDAAGKARFVSFIKSWQSSGTTNATNFVIKTNAEATGAAVQEAWAYYDGKVGISGTNYATDIIGGGCQKNFMIFIGNAFNSSGTPGDGSGAADPSNSTTGLNSAQAGATTAQKIKLSNTVYFDTATCGVSSIAASTSSSDWSSNWADEWTRLMYQKDASSDRDGVQHIITYAIGVIDQASCKPLYSALLKNMAEYGGGKYFQSSGNANDIKNAILKILNEVQAVNSVFASSSLPVSVNAQGTYLNQIYMGMFRPDPEANPRWLGNLKQYSFIVNADGSLALGDALGLGALSSSGTGFLSPNATSFWTCSNASNAYLSSLTAAERALLACPSDNDPSGGFWQNFPAFAQSAGVFYDLPDGEYVEKGGAAQQIRLHNLTADYTATAGTSTNPRKLYTYCAAGSSCIADLANNANVFSPSNPDMTDSMFGSFTRYKVSSIVRTGTTAVVTTAGNHGFTTGNLISISGADDSAYNVTQTPSAVTANTFTITGLPDYPTTPSAAAYIVGLHNTSTAYNVSSITRPGGSTATNSETATATTSSVHPFVAGNGVTISNASPPYGGLVVINASPAPTATSFTYPVTLTPSVTSANTYTVFRPSTGLAITSIAKGSGKSTVTTANNHGLAGGQTVTISGTGNALYDKTFTVVATPAPGATTFQINIGSANGSGFSSAGAIVTGQSQTLTIAPGNISRASNAATTMATATGITASIFYNGAQVQIAKSAGTNTNESAYEGTFTIACSGTCASFTFSVPVSPALSATRIDSTQPITAAFGGSPDTIAAGAITRSGATATMTGLTANKFASGNLVDISTVGSYPNEAAYAGTWTIACSGTCTTATFGPVTLTPTSPALGASILAYSGAAPNPTPLINWVRGQDNFGDETGPGGDVTMRPSVHGDVLHSRPMVLNYGDTKGVVVFYGDNGGVFHAVNGNKHNFAGTPASWGTPGGEIWGFVPPEVFSKLSRQRINDPDLLLPTTPVGITPAPQKKDYFIDGATGVYQLTDSAGVVQKAVLYLTMRRGGSLIYALDVTDPAQPQVLWRVDSSSLGMAELGQTWSLPKVARVKGRASPVLIFGAGYDTNEDSEPPSVADTMGRGIFILDALTGSLVWSATYGASAGCTSGVDPVTTTTGSVACTNPKLLYAMPSDVTLIDKNSDGYIDRLYVGDLGGNLWRVDLEPSLISSLADTWQINRIASLGCYSSDCPLPTSTTPRKIFFPPEVISASGYDAVFVVTGDREHPLVGSTSTQRNNRVFMLQDQHTGSDVLASPAQALIRPNQLTDQTDCSSTTVKAPCTTTTTWVAYAGQSPGYSITLAPGEKGVNAPLVVAGSVYFGTNQPTPVDPSKCTSNLGEARGYRLNPFTAQYGYTVFDGGGLPPSPVAGVVQIERTIVGADGTTTTVMENVPFAIGTGQGQVTPGGEKMGNPEAPPCAGADCKSAEGGAKPPIDVSTSRTRTYWYVEGK</sequence>
<dbReference type="EMBL" id="CAJQUM010000001">
    <property type="protein sequence ID" value="CAG4882568.1"/>
    <property type="molecule type" value="Genomic_DNA"/>
</dbReference>
<evidence type="ECO:0000313" key="3">
    <source>
        <dbReference type="EMBL" id="CAG4882568.1"/>
    </source>
</evidence>
<dbReference type="Proteomes" id="UP000742786">
    <property type="component" value="Unassembled WGS sequence"/>
</dbReference>
<keyword evidence="4" id="KW-1185">Reference proteome</keyword>
<dbReference type="Gene3D" id="2.40.30.20">
    <property type="match status" value="2"/>
</dbReference>
<proteinExistence type="predicted"/>
<evidence type="ECO:0000256" key="1">
    <source>
        <dbReference type="SAM" id="MobiDB-lite"/>
    </source>
</evidence>
<evidence type="ECO:0000313" key="4">
    <source>
        <dbReference type="Proteomes" id="UP000742786"/>
    </source>
</evidence>
<reference evidence="3" key="1">
    <citation type="submission" date="2021-04" db="EMBL/GenBank/DDBJ databases">
        <authorList>
            <person name="Hornung B."/>
        </authorList>
    </citation>
    <scope>NUCLEOTIDE SEQUENCE</scope>
    <source>
        <strain evidence="3">G5G6</strain>
    </source>
</reference>
<comment type="caution">
    <text evidence="3">The sequence shown here is derived from an EMBL/GenBank/DDBJ whole genome shotgun (WGS) entry which is preliminary data.</text>
</comment>
<feature type="region of interest" description="Disordered" evidence="1">
    <location>
        <begin position="226"/>
        <end position="245"/>
    </location>
</feature>
<organism evidence="3 4">
    <name type="scientific">Georgfuchsia toluolica</name>
    <dbReference type="NCBI Taxonomy" id="424218"/>
    <lineage>
        <taxon>Bacteria</taxon>
        <taxon>Pseudomonadati</taxon>
        <taxon>Pseudomonadota</taxon>
        <taxon>Betaproteobacteria</taxon>
        <taxon>Nitrosomonadales</taxon>
        <taxon>Sterolibacteriaceae</taxon>
        <taxon>Georgfuchsia</taxon>
    </lineage>
</organism>
<name>A0A916J251_9PROT</name>
<protein>
    <submittedName>
        <fullName evidence="3">Type 4 fimbrial biogenesis pily1-related protein signal peptide</fullName>
    </submittedName>
</protein>
<gene>
    <name evidence="3" type="ORF">GTOL_10450</name>
</gene>
<dbReference type="RefSeq" id="WP_220634630.1">
    <property type="nucleotide sequence ID" value="NZ_CAJQUM010000001.1"/>
</dbReference>
<accession>A0A916J251</accession>
<feature type="compositionally biased region" description="Polar residues" evidence="1">
    <location>
        <begin position="235"/>
        <end position="245"/>
    </location>
</feature>